<feature type="region of interest" description="Disordered" evidence="1">
    <location>
        <begin position="299"/>
        <end position="326"/>
    </location>
</feature>
<feature type="compositionally biased region" description="Low complexity" evidence="1">
    <location>
        <begin position="317"/>
        <end position="326"/>
    </location>
</feature>
<evidence type="ECO:0000313" key="2">
    <source>
        <dbReference type="EMBL" id="KAJ7199485.1"/>
    </source>
</evidence>
<feature type="region of interest" description="Disordered" evidence="1">
    <location>
        <begin position="62"/>
        <end position="85"/>
    </location>
</feature>
<dbReference type="AlphaFoldDB" id="A0AAD6V0X5"/>
<evidence type="ECO:0000256" key="1">
    <source>
        <dbReference type="SAM" id="MobiDB-lite"/>
    </source>
</evidence>
<organism evidence="2 3">
    <name type="scientific">Mycena pura</name>
    <dbReference type="NCBI Taxonomy" id="153505"/>
    <lineage>
        <taxon>Eukaryota</taxon>
        <taxon>Fungi</taxon>
        <taxon>Dikarya</taxon>
        <taxon>Basidiomycota</taxon>
        <taxon>Agaricomycotina</taxon>
        <taxon>Agaricomycetes</taxon>
        <taxon>Agaricomycetidae</taxon>
        <taxon>Agaricales</taxon>
        <taxon>Marasmiineae</taxon>
        <taxon>Mycenaceae</taxon>
        <taxon>Mycena</taxon>
    </lineage>
</organism>
<gene>
    <name evidence="2" type="ORF">GGX14DRAFT_662064</name>
</gene>
<evidence type="ECO:0000313" key="3">
    <source>
        <dbReference type="Proteomes" id="UP001219525"/>
    </source>
</evidence>
<sequence length="353" mass="37968">MFSNGYKVNMERWEGRGSRGGAVGAGSYSLATCCITGAGSAGITPTSTPSPRLQHIRDNHVTPPAAPTAHGARLAARPPSYTTHPTVRAPCSLPLPSTLHSAPAAVRSRKHKTHRTARDKDVTARCPLAVCRAQLVSCQLPAAFFPFPPPPVSRHLFYMPCLPAARPRAEEYPIPATHARARYPPAARACVEQCPPRVCIALHPAHVRHLPVPRGPLHTSPASVDAPRYSLSGARCLCLPPLAAACRNTYDSRPRPRRHVCARLIGRVCATRARHAAFVATRIAAQAAHACSVFTHTHQSGCAPTESSPTPRHSLTRRSPSSARRSLAMHAPFCRTRRADFAERDDLASAATC</sequence>
<accession>A0AAD6V0X5</accession>
<comment type="caution">
    <text evidence="2">The sequence shown here is derived from an EMBL/GenBank/DDBJ whole genome shotgun (WGS) entry which is preliminary data.</text>
</comment>
<protein>
    <submittedName>
        <fullName evidence="2">Uncharacterized protein</fullName>
    </submittedName>
</protein>
<dbReference type="EMBL" id="JARJCW010000068">
    <property type="protein sequence ID" value="KAJ7199485.1"/>
    <property type="molecule type" value="Genomic_DNA"/>
</dbReference>
<proteinExistence type="predicted"/>
<dbReference type="Proteomes" id="UP001219525">
    <property type="component" value="Unassembled WGS sequence"/>
</dbReference>
<keyword evidence="3" id="KW-1185">Reference proteome</keyword>
<reference evidence="2" key="1">
    <citation type="submission" date="2023-03" db="EMBL/GenBank/DDBJ databases">
        <title>Massive genome expansion in bonnet fungi (Mycena s.s.) driven by repeated elements and novel gene families across ecological guilds.</title>
        <authorList>
            <consortium name="Lawrence Berkeley National Laboratory"/>
            <person name="Harder C.B."/>
            <person name="Miyauchi S."/>
            <person name="Viragh M."/>
            <person name="Kuo A."/>
            <person name="Thoen E."/>
            <person name="Andreopoulos B."/>
            <person name="Lu D."/>
            <person name="Skrede I."/>
            <person name="Drula E."/>
            <person name="Henrissat B."/>
            <person name="Morin E."/>
            <person name="Kohler A."/>
            <person name="Barry K."/>
            <person name="LaButti K."/>
            <person name="Morin E."/>
            <person name="Salamov A."/>
            <person name="Lipzen A."/>
            <person name="Mereny Z."/>
            <person name="Hegedus B."/>
            <person name="Baldrian P."/>
            <person name="Stursova M."/>
            <person name="Weitz H."/>
            <person name="Taylor A."/>
            <person name="Grigoriev I.V."/>
            <person name="Nagy L.G."/>
            <person name="Martin F."/>
            <person name="Kauserud H."/>
        </authorList>
    </citation>
    <scope>NUCLEOTIDE SEQUENCE</scope>
    <source>
        <strain evidence="2">9144</strain>
    </source>
</reference>
<name>A0AAD6V0X5_9AGAR</name>
<feature type="compositionally biased region" description="Polar residues" evidence="1">
    <location>
        <begin position="299"/>
        <end position="313"/>
    </location>
</feature>